<feature type="compositionally biased region" description="Polar residues" evidence="1">
    <location>
        <begin position="305"/>
        <end position="314"/>
    </location>
</feature>
<evidence type="ECO:0000256" key="1">
    <source>
        <dbReference type="SAM" id="MobiDB-lite"/>
    </source>
</evidence>
<dbReference type="EMBL" id="JACXYY010000006">
    <property type="protein sequence ID" value="MBD3916136.1"/>
    <property type="molecule type" value="Genomic_DNA"/>
</dbReference>
<feature type="region of interest" description="Disordered" evidence="1">
    <location>
        <begin position="291"/>
        <end position="314"/>
    </location>
</feature>
<keyword evidence="5" id="KW-1185">Reference proteome</keyword>
<dbReference type="Pfam" id="PF10648">
    <property type="entry name" value="Gmad2"/>
    <property type="match status" value="1"/>
</dbReference>
<evidence type="ECO:0000256" key="2">
    <source>
        <dbReference type="SAM" id="SignalP"/>
    </source>
</evidence>
<dbReference type="InterPro" id="IPR018911">
    <property type="entry name" value="Gmad2_Ig-like_dom"/>
</dbReference>
<evidence type="ECO:0000259" key="3">
    <source>
        <dbReference type="Pfam" id="PF10648"/>
    </source>
</evidence>
<comment type="caution">
    <text evidence="4">The sequence shown here is derived from an EMBL/GenBank/DDBJ whole genome shotgun (WGS) entry which is preliminary data.</text>
</comment>
<protein>
    <submittedName>
        <fullName evidence="4">GerMN domain-containing protein</fullName>
    </submittedName>
</protein>
<reference evidence="4 5" key="1">
    <citation type="submission" date="2020-09" db="EMBL/GenBank/DDBJ databases">
        <title>novel species in genus Nocardioides.</title>
        <authorList>
            <person name="Zhang G."/>
        </authorList>
    </citation>
    <scope>NUCLEOTIDE SEQUENCE [LARGE SCALE GENOMIC DNA]</scope>
    <source>
        <strain evidence="4 5">19197</strain>
    </source>
</reference>
<feature type="signal peptide" evidence="2">
    <location>
        <begin position="1"/>
        <end position="25"/>
    </location>
</feature>
<dbReference type="Proteomes" id="UP000649289">
    <property type="component" value="Unassembled WGS sequence"/>
</dbReference>
<gene>
    <name evidence="4" type="ORF">IEZ25_16055</name>
</gene>
<accession>A0ABR8MJB0</accession>
<name>A0ABR8MJB0_9ACTN</name>
<proteinExistence type="predicted"/>
<dbReference type="RefSeq" id="WP_191200449.1">
    <property type="nucleotide sequence ID" value="NZ_BAAAPA010000006.1"/>
</dbReference>
<evidence type="ECO:0000313" key="4">
    <source>
        <dbReference type="EMBL" id="MBD3916136.1"/>
    </source>
</evidence>
<feature type="chain" id="PRO_5045951039" evidence="2">
    <location>
        <begin position="26"/>
        <end position="314"/>
    </location>
</feature>
<feature type="domain" description="Bacterial spore germination immunoglobulin-like" evidence="3">
    <location>
        <begin position="214"/>
        <end position="299"/>
    </location>
</feature>
<evidence type="ECO:0000313" key="5">
    <source>
        <dbReference type="Proteomes" id="UP000649289"/>
    </source>
</evidence>
<feature type="compositionally biased region" description="Low complexity" evidence="1">
    <location>
        <begin position="58"/>
        <end position="71"/>
    </location>
</feature>
<keyword evidence="2" id="KW-0732">Signal</keyword>
<feature type="region of interest" description="Disordered" evidence="1">
    <location>
        <begin position="26"/>
        <end position="81"/>
    </location>
</feature>
<sequence>MTFPLSVRRWAGATAVVVASSLALAGCSDSSDDPTPASGGTNEPPRSGEPAPTDEPTSDAPSASESPSSSARAGTTVPIYFAGDGPGGRPMLFREFQRVTGDPLTEAARIVAGGGGADDPDYRTLWPQVEIASVTATDGVLLVEVPSDGFTERPDGMTGRQARLAVQQLVYSLQGVQQERVPVRIERPDTDARLFGLSTARNFTAASPLRTLNHVSITSPAEGDTVTGTTVRVTGVANSFEASGPCRLLQGDRELALVPYQLEGWTEDRLFPFEVEIPLKGATGELVVRCETDDPSGGAEGNGPSIDTKSITVR</sequence>
<organism evidence="4 5">
    <name type="scientific">Nocardioides hwasunensis</name>
    <dbReference type="NCBI Taxonomy" id="397258"/>
    <lineage>
        <taxon>Bacteria</taxon>
        <taxon>Bacillati</taxon>
        <taxon>Actinomycetota</taxon>
        <taxon>Actinomycetes</taxon>
        <taxon>Propionibacteriales</taxon>
        <taxon>Nocardioidaceae</taxon>
        <taxon>Nocardioides</taxon>
    </lineage>
</organism>